<organism evidence="3 4">
    <name type="scientific">Serpentinimonas maccroryi</name>
    <dbReference type="NCBI Taxonomy" id="1458426"/>
    <lineage>
        <taxon>Bacteria</taxon>
        <taxon>Pseudomonadati</taxon>
        <taxon>Pseudomonadota</taxon>
        <taxon>Betaproteobacteria</taxon>
        <taxon>Burkholderiales</taxon>
        <taxon>Comamonadaceae</taxon>
        <taxon>Serpentinimonas</taxon>
    </lineage>
</organism>
<protein>
    <submittedName>
        <fullName evidence="3">Oligoketide cyclase/lipid transport protein</fullName>
    </submittedName>
</protein>
<name>A0A060NN72_9BURK</name>
<dbReference type="InterPro" id="IPR044996">
    <property type="entry name" value="COQ10-like"/>
</dbReference>
<evidence type="ECO:0000259" key="2">
    <source>
        <dbReference type="Pfam" id="PF03364"/>
    </source>
</evidence>
<reference evidence="3 4" key="1">
    <citation type="journal article" date="2014" name="Nat. Commun.">
        <title>Physiological and genomic features of highly alkaliphilic hydrogen-utilizing Betaproteobacteria from a continental serpentinizing site.</title>
        <authorList>
            <person name="Suzuki S."/>
            <person name="Kuenen J.G."/>
            <person name="Schipper K."/>
            <person name="van der Velde S."/>
            <person name="Ishii S."/>
            <person name="Wu A."/>
            <person name="Sorokin D.Y."/>
            <person name="Tenney A."/>
            <person name="Meng X.Y."/>
            <person name="Morrill P.L."/>
            <person name="Kamagata Y."/>
            <person name="Muyzer G."/>
            <person name="Nealson K.H."/>
        </authorList>
    </citation>
    <scope>NUCLEOTIDE SEQUENCE [LARGE SCALE GENOMIC DNA]</scope>
    <source>
        <strain evidence="3 4">B1</strain>
    </source>
</reference>
<dbReference type="Pfam" id="PF03364">
    <property type="entry name" value="Polyketide_cyc"/>
    <property type="match status" value="1"/>
</dbReference>
<evidence type="ECO:0000256" key="1">
    <source>
        <dbReference type="ARBA" id="ARBA00008918"/>
    </source>
</evidence>
<evidence type="ECO:0000313" key="3">
    <source>
        <dbReference type="EMBL" id="BAO83237.1"/>
    </source>
</evidence>
<dbReference type="InterPro" id="IPR023393">
    <property type="entry name" value="START-like_dom_sf"/>
</dbReference>
<comment type="similarity">
    <text evidence="1">Belongs to the ribosome association toxin RatA family.</text>
</comment>
<dbReference type="GO" id="GO:0045333">
    <property type="term" value="P:cellular respiration"/>
    <property type="evidence" value="ECO:0007669"/>
    <property type="project" value="InterPro"/>
</dbReference>
<evidence type="ECO:0000313" key="4">
    <source>
        <dbReference type="Proteomes" id="UP000066014"/>
    </source>
</evidence>
<dbReference type="EMBL" id="AP014569">
    <property type="protein sequence ID" value="BAO83237.1"/>
    <property type="molecule type" value="Genomic_DNA"/>
</dbReference>
<sequence>MKSIHKSVLLWHSAHEMFALVSDVPRYPEFLPWCSAGVVLEQHEQGMVASIGMSMAGMKKSFTTRNTHVEDRCIQLELIDGPFSHLDGIWEFKPVGDGTQRACRVDFTLNYGFASNTLATLVGPVFDKIAANLVDAFVKRADQVYGE</sequence>
<gene>
    <name evidence="3" type="ORF">SMCB_1009</name>
</gene>
<dbReference type="SUPFAM" id="SSF55961">
    <property type="entry name" value="Bet v1-like"/>
    <property type="match status" value="1"/>
</dbReference>
<dbReference type="PANTHER" id="PTHR12901">
    <property type="entry name" value="SPERM PROTEIN HOMOLOG"/>
    <property type="match status" value="1"/>
</dbReference>
<dbReference type="PANTHER" id="PTHR12901:SF10">
    <property type="entry name" value="COENZYME Q-BINDING PROTEIN COQ10, MITOCHONDRIAL"/>
    <property type="match status" value="1"/>
</dbReference>
<proteinExistence type="inferred from homology"/>
<dbReference type="Gene3D" id="3.30.530.20">
    <property type="match status" value="1"/>
</dbReference>
<dbReference type="CDD" id="cd07813">
    <property type="entry name" value="COQ10p_like"/>
    <property type="match status" value="1"/>
</dbReference>
<accession>A0A060NN72</accession>
<dbReference type="KEGG" id="cbab:SMCB_1009"/>
<dbReference type="HOGENOM" id="CLU_079653_3_1_4"/>
<dbReference type="RefSeq" id="WP_045535518.1">
    <property type="nucleotide sequence ID" value="NZ_AP014569.1"/>
</dbReference>
<keyword evidence="4" id="KW-1185">Reference proteome</keyword>
<dbReference type="GO" id="GO:0048039">
    <property type="term" value="F:ubiquinone binding"/>
    <property type="evidence" value="ECO:0007669"/>
    <property type="project" value="InterPro"/>
</dbReference>
<feature type="domain" description="Coenzyme Q-binding protein COQ10 START" evidence="2">
    <location>
        <begin position="12"/>
        <end position="137"/>
    </location>
</feature>
<dbReference type="InterPro" id="IPR005031">
    <property type="entry name" value="COQ10_START"/>
</dbReference>
<dbReference type="AlphaFoldDB" id="A0A060NN72"/>
<dbReference type="Proteomes" id="UP000066014">
    <property type="component" value="Chromosome"/>
</dbReference>
<dbReference type="OrthoDB" id="9804759at2"/>
<dbReference type="STRING" id="1458426.SMCB_1009"/>